<keyword evidence="3" id="KW-1185">Reference proteome</keyword>
<accession>A0A0N0RS81</accession>
<name>A0A0N0RS81_9BASI</name>
<protein>
    <submittedName>
        <fullName evidence="2">Uncharacterized protein</fullName>
    </submittedName>
</protein>
<dbReference type="OrthoDB" id="3362667at2759"/>
<dbReference type="VEuPathDB" id="FungiDB:Malapachy_4050"/>
<evidence type="ECO:0000256" key="1">
    <source>
        <dbReference type="SAM" id="MobiDB-lite"/>
    </source>
</evidence>
<sequence length="559" mass="61761">MSSVSWHDQGIYVPSSDPVTDELQGWAGSSVLSDPTSSAMHTTASTTSEHILQIARTRAQQALVQAPISLTDMAGMDDDSDDEVLLRPSSTKKPRRAAAQRQTPYRFAPRLQRDADADKTLPPSPQFSPRLSVPSLHRDRMRRERHGLASSAYREVDAIVAQLSASTDEAKTTTEQDVHATLHATLDPSSAKKLTHLLREDTLSATSANHRDDTSSILWTHDVDANPTPLPSLSCMYLRTTDTLSLWDMLQYALSDDTSLAHVAQSRLQQHGAAVMALLPRLLLRLGLSPVLLTAATGQQPAAYHDTLRQPPPRERCLVRLWRVCSHLVYIDTPSVLAHAVVPLLLLLGSMMPISAHPSTRHYLVQRLLSQCTNYTVVQQRLCDVGLHLPMEAKAALARAIPVLRTMPLPLRASVAWHLAVGDSSISRPLAALVPVLTATHTHLQRDGAPMEPHVAASFTACVDLVAMACTDLPERLAHAPDDTLTQLAPLLQAVRNTHRCIRDHRGMHTQQSAIKDALQRLALRLWYQAKHYVESRNDRVSLRTLLHSMGPHARWIEE</sequence>
<feature type="region of interest" description="Disordered" evidence="1">
    <location>
        <begin position="73"/>
        <end position="137"/>
    </location>
</feature>
<feature type="compositionally biased region" description="Low complexity" evidence="1">
    <location>
        <begin position="36"/>
        <end position="45"/>
    </location>
</feature>
<feature type="region of interest" description="Disordered" evidence="1">
    <location>
        <begin position="26"/>
        <end position="45"/>
    </location>
</feature>
<dbReference type="Proteomes" id="UP000037751">
    <property type="component" value="Unassembled WGS sequence"/>
</dbReference>
<dbReference type="EMBL" id="LGAV01000004">
    <property type="protein sequence ID" value="KOS14172.1"/>
    <property type="molecule type" value="Genomic_DNA"/>
</dbReference>
<organism evidence="2 3">
    <name type="scientific">Malassezia pachydermatis</name>
    <dbReference type="NCBI Taxonomy" id="77020"/>
    <lineage>
        <taxon>Eukaryota</taxon>
        <taxon>Fungi</taxon>
        <taxon>Dikarya</taxon>
        <taxon>Basidiomycota</taxon>
        <taxon>Ustilaginomycotina</taxon>
        <taxon>Malasseziomycetes</taxon>
        <taxon>Malasseziales</taxon>
        <taxon>Malasseziaceae</taxon>
        <taxon>Malassezia</taxon>
    </lineage>
</organism>
<reference evidence="2 3" key="1">
    <citation type="submission" date="2015-07" db="EMBL/GenBank/DDBJ databases">
        <title>Draft Genome Sequence of Malassezia furfur CBS1878 and Malassezia pachydermatis CBS1879.</title>
        <authorList>
            <person name="Triana S."/>
            <person name="Ohm R."/>
            <person name="Gonzalez A."/>
            <person name="DeCock H."/>
            <person name="Restrepo S."/>
            <person name="Celis A."/>
        </authorList>
    </citation>
    <scope>NUCLEOTIDE SEQUENCE [LARGE SCALE GENOMIC DNA]</scope>
    <source>
        <strain evidence="2 3">CBS 1879</strain>
    </source>
</reference>
<gene>
    <name evidence="2" type="ORF">Malapachy_4050</name>
</gene>
<dbReference type="RefSeq" id="XP_017991804.1">
    <property type="nucleotide sequence ID" value="XM_018138505.1"/>
</dbReference>
<comment type="caution">
    <text evidence="2">The sequence shown here is derived from an EMBL/GenBank/DDBJ whole genome shotgun (WGS) entry which is preliminary data.</text>
</comment>
<evidence type="ECO:0000313" key="2">
    <source>
        <dbReference type="EMBL" id="KOS14172.1"/>
    </source>
</evidence>
<dbReference type="GeneID" id="28730381"/>
<dbReference type="AlphaFoldDB" id="A0A0N0RS81"/>
<proteinExistence type="predicted"/>
<evidence type="ECO:0000313" key="3">
    <source>
        <dbReference type="Proteomes" id="UP000037751"/>
    </source>
</evidence>